<reference evidence="2 3" key="1">
    <citation type="journal article" date="2018" name="Genome Biol. Evol.">
        <title>Multiple Roots of Fruiting Body Formation in Amoebozoa.</title>
        <authorList>
            <person name="Hillmann F."/>
            <person name="Forbes G."/>
            <person name="Novohradska S."/>
            <person name="Ferling I."/>
            <person name="Riege K."/>
            <person name="Groth M."/>
            <person name="Westermann M."/>
            <person name="Marz M."/>
            <person name="Spaller T."/>
            <person name="Winckler T."/>
            <person name="Schaap P."/>
            <person name="Glockner G."/>
        </authorList>
    </citation>
    <scope>NUCLEOTIDE SEQUENCE [LARGE SCALE GENOMIC DNA]</scope>
    <source>
        <strain evidence="2 3">Jena</strain>
    </source>
</reference>
<organism evidence="2 3">
    <name type="scientific">Planoprotostelium fungivorum</name>
    <dbReference type="NCBI Taxonomy" id="1890364"/>
    <lineage>
        <taxon>Eukaryota</taxon>
        <taxon>Amoebozoa</taxon>
        <taxon>Evosea</taxon>
        <taxon>Variosea</taxon>
        <taxon>Cavosteliida</taxon>
        <taxon>Cavosteliaceae</taxon>
        <taxon>Planoprotostelium</taxon>
    </lineage>
</organism>
<feature type="transmembrane region" description="Helical" evidence="1">
    <location>
        <begin position="325"/>
        <end position="343"/>
    </location>
</feature>
<gene>
    <name evidence="2" type="ORF">PROFUN_09602</name>
</gene>
<evidence type="ECO:0000256" key="1">
    <source>
        <dbReference type="SAM" id="Phobius"/>
    </source>
</evidence>
<dbReference type="Proteomes" id="UP000241769">
    <property type="component" value="Unassembled WGS sequence"/>
</dbReference>
<name>A0A2P6NGU3_9EUKA</name>
<feature type="transmembrane region" description="Helical" evidence="1">
    <location>
        <begin position="125"/>
        <end position="150"/>
    </location>
</feature>
<keyword evidence="3" id="KW-1185">Reference proteome</keyword>
<keyword evidence="1" id="KW-0812">Transmembrane</keyword>
<evidence type="ECO:0008006" key="4">
    <source>
        <dbReference type="Google" id="ProtNLM"/>
    </source>
</evidence>
<feature type="transmembrane region" description="Helical" evidence="1">
    <location>
        <begin position="486"/>
        <end position="508"/>
    </location>
</feature>
<feature type="transmembrane region" description="Helical" evidence="1">
    <location>
        <begin position="451"/>
        <end position="474"/>
    </location>
</feature>
<evidence type="ECO:0000313" key="2">
    <source>
        <dbReference type="EMBL" id="PRP83174.1"/>
    </source>
</evidence>
<dbReference type="InParanoid" id="A0A2P6NGU3"/>
<proteinExistence type="predicted"/>
<feature type="transmembrane region" description="Helical" evidence="1">
    <location>
        <begin position="232"/>
        <end position="250"/>
    </location>
</feature>
<comment type="caution">
    <text evidence="2">The sequence shown here is derived from an EMBL/GenBank/DDBJ whole genome shotgun (WGS) entry which is preliminary data.</text>
</comment>
<dbReference type="EMBL" id="MDYQ01000088">
    <property type="protein sequence ID" value="PRP83174.1"/>
    <property type="molecule type" value="Genomic_DNA"/>
</dbReference>
<feature type="transmembrane region" description="Helical" evidence="1">
    <location>
        <begin position="380"/>
        <end position="399"/>
    </location>
</feature>
<keyword evidence="1" id="KW-1133">Transmembrane helix</keyword>
<protein>
    <recommendedName>
        <fullName evidence="4">Transmembrane protein</fullName>
    </recommendedName>
</protein>
<feature type="transmembrane region" description="Helical" evidence="1">
    <location>
        <begin position="414"/>
        <end position="439"/>
    </location>
</feature>
<keyword evidence="1" id="KW-0472">Membrane</keyword>
<evidence type="ECO:0000313" key="3">
    <source>
        <dbReference type="Proteomes" id="UP000241769"/>
    </source>
</evidence>
<sequence length="542" mass="61113">MLKEIPGSLLLSPSTTSDIFRFVCEQNGPRATGNISGRFVVERLTLLLSYRSQCLVKADHLNVIYCAGNCPRVKVSTSPSSYHMLLRPLRTLMSHPSQTSYALILCGPCLHSFIEAQAFSSEPLFVQPLICTTMLFHLSILFALCAFVLAQTNDTTSTNYTSIYVPDCNMRNPDCDGRGVCLTDGTCRCWYGFFGSSDKLPSSAFNTGGLDNCALRADMIPGFREAYTNIRIYQGVFFGFLALVMLYRIILEYLISFSRGSTDVVTKYTMILLTFLCVCESSFNSLFVLRLPGVAILSGDFFGAFGTMNVKAYYVMYYFKDNLFLFVFSALLFHWAELYYASIRKMKKEEMLRKIKPGYEPNLQMEDILLKISLVSKFRFGYVAVCALSLLVFVGQILLELCGRSYSAWDSYSIFYYGFYTGVWILFSIGYIVYGLRLIQIIPEVMQGKIVIVMILMGFFTLFGVIIASTNIAFHANHATISLASIYALATMTCLMAFSSVNVFIPIWQWHRWLNPRVIRSMIRSTNTTGNTSGMKTQDIVV</sequence>
<accession>A0A2P6NGU3</accession>
<dbReference type="AlphaFoldDB" id="A0A2P6NGU3"/>